<evidence type="ECO:0000256" key="1">
    <source>
        <dbReference type="SAM" id="Coils"/>
    </source>
</evidence>
<feature type="region of interest" description="Disordered" evidence="2">
    <location>
        <begin position="453"/>
        <end position="501"/>
    </location>
</feature>
<feature type="compositionally biased region" description="Acidic residues" evidence="2">
    <location>
        <begin position="57"/>
        <end position="72"/>
    </location>
</feature>
<dbReference type="Proteomes" id="UP001190926">
    <property type="component" value="Unassembled WGS sequence"/>
</dbReference>
<evidence type="ECO:0000256" key="2">
    <source>
        <dbReference type="SAM" id="MobiDB-lite"/>
    </source>
</evidence>
<feature type="compositionally biased region" description="Basic residues" evidence="2">
    <location>
        <begin position="109"/>
        <end position="127"/>
    </location>
</feature>
<organism evidence="3 4">
    <name type="scientific">Perilla frutescens var. hirtella</name>
    <name type="common">Perilla citriodora</name>
    <name type="synonym">Perilla setoyensis</name>
    <dbReference type="NCBI Taxonomy" id="608512"/>
    <lineage>
        <taxon>Eukaryota</taxon>
        <taxon>Viridiplantae</taxon>
        <taxon>Streptophyta</taxon>
        <taxon>Embryophyta</taxon>
        <taxon>Tracheophyta</taxon>
        <taxon>Spermatophyta</taxon>
        <taxon>Magnoliopsida</taxon>
        <taxon>eudicotyledons</taxon>
        <taxon>Gunneridae</taxon>
        <taxon>Pentapetalae</taxon>
        <taxon>asterids</taxon>
        <taxon>lamiids</taxon>
        <taxon>Lamiales</taxon>
        <taxon>Lamiaceae</taxon>
        <taxon>Nepetoideae</taxon>
        <taxon>Elsholtzieae</taxon>
        <taxon>Perilla</taxon>
    </lineage>
</organism>
<keyword evidence="1" id="KW-0175">Coiled coil</keyword>
<accession>A0AAD4PC59</accession>
<protein>
    <submittedName>
        <fullName evidence="3">Uncharacterized protein</fullName>
    </submittedName>
</protein>
<feature type="compositionally biased region" description="Acidic residues" evidence="2">
    <location>
        <begin position="464"/>
        <end position="483"/>
    </location>
</feature>
<comment type="caution">
    <text evidence="3">The sequence shown here is derived from an EMBL/GenBank/DDBJ whole genome shotgun (WGS) entry which is preliminary data.</text>
</comment>
<sequence>MSHPSPSPQQEVPLDSDAVFGCSPSLNEEEFETPIEPAPLPKSDPETAPPEENSHGEEEDDDEEGEDIDEETTPSVSSNMDLRIEPPITDPLVSPRHDVTLASPTSRRGGSKRKGKGKGKGKGKPNVKKLQAIQEKVLILRSNLNPIPFFPPKIPQFTHHEKLLKKLGLWEFFQIDFERTIRVDLIAQLVATYNAKSRSSYVNNFRILVNRADLARAFKLPFKKEKSNAGGGEVELDWEILPDESVEFIISFVSDWMLLHEDPWLMPNEVSEWLKLIKDGHPEKVDWAGLLWFMVEKELKQGGQLMDCYYASHLQHLIKVQREDVFLMGEEPAKGEVESGAGAKEAEDVDDGENVKDSDALESNVEGREADTVVEGPSTKLTLGQDKEKEEEEEGVKEVEMMDAESEKGKDSDEEGGGGREGEEQDLEQEPWLNGKSSLGEHFMQRCNSVENAEEFGSLVERKDEDDEEMDGEEDGEEDEDEEPRNNFHGFPDDDSLVGEGYAGNFLQGMEANQMAFSSHEQFRNASSVDARADVQHIASTPSFFNNSGKRAIEHDYHHGVNDGNKRLRINETWDNKPLDLGMCFEQIQQMAQRARMLCEEKEQAAEQLSMNQQLLLNEVQKRDSVIEQLHKVRVEEAHKKDVVIGRLERELYLIGSVLDGYRKALKETRKAFAEYRERAQLPEEPTYKDAGPGGLMLTAAEIERLRKKREEEFKMNCLLFEQKIRAMGDETFRQLDDYLDKTNLLDTKLIHLEAIAKELFALHSKRKIPPIEEKMPEVVESLPVLEPKEAVPEEFSEPLPFPEPEEHVPEAANHPPIPQTDEVLEVAETEPPSIE</sequence>
<feature type="compositionally biased region" description="Basic and acidic residues" evidence="2">
    <location>
        <begin position="396"/>
        <end position="422"/>
    </location>
</feature>
<dbReference type="AlphaFoldDB" id="A0AAD4PC59"/>
<evidence type="ECO:0000313" key="4">
    <source>
        <dbReference type="Proteomes" id="UP001190926"/>
    </source>
</evidence>
<feature type="region of interest" description="Disordered" evidence="2">
    <location>
        <begin position="333"/>
        <end position="431"/>
    </location>
</feature>
<feature type="compositionally biased region" description="Basic and acidic residues" evidence="2">
    <location>
        <begin position="353"/>
        <end position="371"/>
    </location>
</feature>
<name>A0AAD4PC59_PERFH</name>
<feature type="region of interest" description="Disordered" evidence="2">
    <location>
        <begin position="790"/>
        <end position="836"/>
    </location>
</feature>
<dbReference type="EMBL" id="SDAM02000054">
    <property type="protein sequence ID" value="KAH6833891.1"/>
    <property type="molecule type" value="Genomic_DNA"/>
</dbReference>
<evidence type="ECO:0000313" key="3">
    <source>
        <dbReference type="EMBL" id="KAH6833891.1"/>
    </source>
</evidence>
<dbReference type="PANTHER" id="PTHR35120">
    <property type="entry name" value="HISTONE ACETYLTRANSFERASE KAT6B-LIKE"/>
    <property type="match status" value="1"/>
</dbReference>
<reference evidence="3 4" key="1">
    <citation type="journal article" date="2021" name="Nat. Commun.">
        <title>Incipient diploidization of the medicinal plant Perilla within 10,000 years.</title>
        <authorList>
            <person name="Zhang Y."/>
            <person name="Shen Q."/>
            <person name="Leng L."/>
            <person name="Zhang D."/>
            <person name="Chen S."/>
            <person name="Shi Y."/>
            <person name="Ning Z."/>
            <person name="Chen S."/>
        </authorList>
    </citation>
    <scope>NUCLEOTIDE SEQUENCE [LARGE SCALE GENOMIC DNA]</scope>
    <source>
        <strain evidence="4">cv. PC099</strain>
    </source>
</reference>
<feature type="coiled-coil region" evidence="1">
    <location>
        <begin position="585"/>
        <end position="619"/>
    </location>
</feature>
<proteinExistence type="predicted"/>
<dbReference type="PANTHER" id="PTHR35120:SF2">
    <property type="entry name" value="AMINOTRANSFERASE-LIKE PLANT MOBILE DOMAIN-CONTAINING PROTEIN"/>
    <property type="match status" value="1"/>
</dbReference>
<keyword evidence="4" id="KW-1185">Reference proteome</keyword>
<gene>
    <name evidence="3" type="ORF">C2S53_004873</name>
</gene>
<feature type="region of interest" description="Disordered" evidence="2">
    <location>
        <begin position="1"/>
        <end position="127"/>
    </location>
</feature>